<dbReference type="KEGG" id="eta:ETA_09990"/>
<dbReference type="InterPro" id="IPR010862">
    <property type="entry name" value="DUF1493"/>
</dbReference>
<dbReference type="STRING" id="465817.ETA_09990"/>
<gene>
    <name evidence="1" type="ordered locus">ETA_09990</name>
</gene>
<evidence type="ECO:0000313" key="1">
    <source>
        <dbReference type="EMBL" id="CAO96045.1"/>
    </source>
</evidence>
<evidence type="ECO:0008006" key="3">
    <source>
        <dbReference type="Google" id="ProtNLM"/>
    </source>
</evidence>
<dbReference type="OrthoDB" id="6476622at2"/>
<dbReference type="Proteomes" id="UP000001726">
    <property type="component" value="Chromosome"/>
</dbReference>
<reference evidence="1 2" key="1">
    <citation type="journal article" date="2008" name="Environ. Microbiol.">
        <title>The genome of Erwinia tasmaniensis strain Et1/99, a non-pathogenic bacterium in the genus Erwinia.</title>
        <authorList>
            <person name="Kube M."/>
            <person name="Migdoll A.M."/>
            <person name="Mueller I."/>
            <person name="Kuhl H."/>
            <person name="Beck A."/>
            <person name="Reinhardt R."/>
            <person name="Geider K."/>
        </authorList>
    </citation>
    <scope>NUCLEOTIDE SEQUENCE [LARGE SCALE GENOMIC DNA]</scope>
    <source>
        <strain evidence="2">DSM 17950 / CFBP 7177 / CIP 109463 / NCPPB 4357 / Et1/99</strain>
    </source>
</reference>
<dbReference type="Pfam" id="PF07377">
    <property type="entry name" value="DUF1493"/>
    <property type="match status" value="1"/>
</dbReference>
<protein>
    <recommendedName>
        <fullName evidence="3">Cytoplasmic protein</fullName>
    </recommendedName>
</protein>
<dbReference type="eggNOG" id="ENOG5032J4J">
    <property type="taxonomic scope" value="Bacteria"/>
</dbReference>
<dbReference type="EMBL" id="CU468135">
    <property type="protein sequence ID" value="CAO96045.1"/>
    <property type="molecule type" value="Genomic_DNA"/>
</dbReference>
<sequence length="108" mass="12875">MVTDEEVLTFFRRELPVVTSLRLKSIPLNPDVILQEYAEVEDVALAIDKYANKFNIDISSLNIESYYPWVIPWFFRQWFIKKPVKQLKKPLTVRMFSESAKTGRWLYD</sequence>
<dbReference type="AlphaFoldDB" id="B2VEB5"/>
<keyword evidence="2" id="KW-1185">Reference proteome</keyword>
<accession>B2VEB5</accession>
<organism evidence="1 2">
    <name type="scientific">Erwinia tasmaniensis (strain DSM 17950 / CFBP 7177 / CIP 109463 / NCPPB 4357 / Et1/99)</name>
    <dbReference type="NCBI Taxonomy" id="465817"/>
    <lineage>
        <taxon>Bacteria</taxon>
        <taxon>Pseudomonadati</taxon>
        <taxon>Pseudomonadota</taxon>
        <taxon>Gammaproteobacteria</taxon>
        <taxon>Enterobacterales</taxon>
        <taxon>Erwiniaceae</taxon>
        <taxon>Erwinia</taxon>
    </lineage>
</organism>
<dbReference type="RefSeq" id="WP_012440746.1">
    <property type="nucleotide sequence ID" value="NC_010694.1"/>
</dbReference>
<proteinExistence type="predicted"/>
<dbReference type="HOGENOM" id="CLU_152554_3_0_6"/>
<name>B2VEB5_ERWT9</name>
<evidence type="ECO:0000313" key="2">
    <source>
        <dbReference type="Proteomes" id="UP000001726"/>
    </source>
</evidence>